<keyword evidence="2" id="KW-0472">Membrane</keyword>
<dbReference type="Proteomes" id="UP000294489">
    <property type="component" value="Unassembled WGS sequence"/>
</dbReference>
<feature type="transmembrane region" description="Helical" evidence="2">
    <location>
        <begin position="65"/>
        <end position="83"/>
    </location>
</feature>
<keyword evidence="2" id="KW-0812">Transmembrane</keyword>
<feature type="coiled-coil region" evidence="1">
    <location>
        <begin position="252"/>
        <end position="289"/>
    </location>
</feature>
<reference evidence="3 4" key="1">
    <citation type="submission" date="2019-03" db="EMBL/GenBank/DDBJ databases">
        <title>Freshwater and sediment microbial communities from various areas in North America, analyzing microbe dynamics in response to fracking.</title>
        <authorList>
            <person name="Lamendella R."/>
        </authorList>
    </citation>
    <scope>NUCLEOTIDE SEQUENCE [LARGE SCALE GENOMIC DNA]</scope>
    <source>
        <strain evidence="3 4">6_TX</strain>
    </source>
</reference>
<dbReference type="RefSeq" id="WP_243836070.1">
    <property type="nucleotide sequence ID" value="NZ_SOEC01000003.1"/>
</dbReference>
<feature type="transmembrane region" description="Helical" evidence="2">
    <location>
        <begin position="27"/>
        <end position="45"/>
    </location>
</feature>
<evidence type="ECO:0000256" key="1">
    <source>
        <dbReference type="SAM" id="Coils"/>
    </source>
</evidence>
<name>A0A4R8G4K3_9GAMM</name>
<keyword evidence="1" id="KW-0175">Coiled coil</keyword>
<sequence length="332" mass="37556">MLLHRFLYNQDFSRQQASSRMLEFLQGLAYGLFLSCLPWFVIGMVSPRHAIPTEFPSRLQVVVRYWLVVPFIALLLWLTSLWGGFGPSLWGWLAGLAAVAVELPAESRLRRWWKGVKQRRRASRMAAETARRQAEEQRKAQEAGQVMLDPANPPADADQVVLALCRAKQQLLDAHRPDIAVQADRLYSRYLRVQEVLQARFDSSELAYERSRTLIGEVCYGAVDNLTTMASQASSVAGVDSDYARHRLARGIPLAEEERTALERRLALVEETERHLSDLSARNEKALTALDNTAVAMARIDTGRPQASVDTDQALYDLQRFVERAGRYGRNT</sequence>
<evidence type="ECO:0000313" key="3">
    <source>
        <dbReference type="EMBL" id="TDX31466.1"/>
    </source>
</evidence>
<organism evidence="3 4">
    <name type="scientific">Modicisalibacter xianhensis</name>
    <dbReference type="NCBI Taxonomy" id="442341"/>
    <lineage>
        <taxon>Bacteria</taxon>
        <taxon>Pseudomonadati</taxon>
        <taxon>Pseudomonadota</taxon>
        <taxon>Gammaproteobacteria</taxon>
        <taxon>Oceanospirillales</taxon>
        <taxon>Halomonadaceae</taxon>
        <taxon>Modicisalibacter</taxon>
    </lineage>
</organism>
<protein>
    <recommendedName>
        <fullName evidence="5">Cobyrinic acid a,c-diamide synthase</fullName>
    </recommendedName>
</protein>
<evidence type="ECO:0008006" key="5">
    <source>
        <dbReference type="Google" id="ProtNLM"/>
    </source>
</evidence>
<dbReference type="EMBL" id="SOEC01000003">
    <property type="protein sequence ID" value="TDX31466.1"/>
    <property type="molecule type" value="Genomic_DNA"/>
</dbReference>
<comment type="caution">
    <text evidence="3">The sequence shown here is derived from an EMBL/GenBank/DDBJ whole genome shotgun (WGS) entry which is preliminary data.</text>
</comment>
<keyword evidence="2" id="KW-1133">Transmembrane helix</keyword>
<accession>A0A4R8G4K3</accession>
<gene>
    <name evidence="3" type="ORF">DFO67_10363</name>
</gene>
<evidence type="ECO:0000313" key="4">
    <source>
        <dbReference type="Proteomes" id="UP000294489"/>
    </source>
</evidence>
<evidence type="ECO:0000256" key="2">
    <source>
        <dbReference type="SAM" id="Phobius"/>
    </source>
</evidence>
<dbReference type="AlphaFoldDB" id="A0A4R8G4K3"/>
<proteinExistence type="predicted"/>